<name>X6LGK5_RETFI</name>
<dbReference type="InterPro" id="IPR015915">
    <property type="entry name" value="Kelch-typ_b-propeller"/>
</dbReference>
<organism evidence="1 2">
    <name type="scientific">Reticulomyxa filosa</name>
    <dbReference type="NCBI Taxonomy" id="46433"/>
    <lineage>
        <taxon>Eukaryota</taxon>
        <taxon>Sar</taxon>
        <taxon>Rhizaria</taxon>
        <taxon>Retaria</taxon>
        <taxon>Foraminifera</taxon>
        <taxon>Monothalamids</taxon>
        <taxon>Reticulomyxidae</taxon>
        <taxon>Reticulomyxa</taxon>
    </lineage>
</organism>
<comment type="caution">
    <text evidence="1">The sequence shown here is derived from an EMBL/GenBank/DDBJ whole genome shotgun (WGS) entry which is preliminary data.</text>
</comment>
<gene>
    <name evidence="1" type="ORF">RFI_37190</name>
</gene>
<keyword evidence="2" id="KW-1185">Reference proteome</keyword>
<dbReference type="EMBL" id="ASPP01041542">
    <property type="protein sequence ID" value="ETO00257.1"/>
    <property type="molecule type" value="Genomic_DNA"/>
</dbReference>
<accession>X6LGK5</accession>
<sequence length="451" mass="53249">CKLPEESVQKIKITTVDFLLLKEVHKIKTNDKIQPSGRGKTNKIIDIIEMSLTDYLWKINIVLILFKNKFFWNNLLKCKILFCFCTLCQTFFQKKLKRFINISKMANRTTIKQRQHLNTSIPFQRLKDLPNPLRQTQCILHKHEILICGSYEQRACYSYHILKNKYKFICEYPSNVQLEGHCVVRLIDNNNNNHITLLSFGSSLFGENKHTLVMKYASIWSNTLNKSNNYNQWVPFTDNHNSSIIIGRDNDNYWGVRAVIGGSNNNLLFITYYYNNIKNKKRSYKMLLFCFKTGLSIEYDEDNNTFQFHQLPVCDYIAPFNEYAYTCINSIILFFGGLSGNNVHSKSVHKYSIRGNKWMTFQNTLPSKLHHFAAILNEEDNDIHLIGGVDYKKTTLSTHMKTKVSLWYPSHLSRNEIKFIIQYWIRTLQIKFGWIYDFDNIIMKYSRMQEI</sequence>
<dbReference type="Gene3D" id="2.120.10.80">
    <property type="entry name" value="Kelch-type beta propeller"/>
    <property type="match status" value="1"/>
</dbReference>
<reference evidence="1 2" key="1">
    <citation type="journal article" date="2013" name="Curr. Biol.">
        <title>The Genome of the Foraminiferan Reticulomyxa filosa.</title>
        <authorList>
            <person name="Glockner G."/>
            <person name="Hulsmann N."/>
            <person name="Schleicher M."/>
            <person name="Noegel A.A."/>
            <person name="Eichinger L."/>
            <person name="Gallinger C."/>
            <person name="Pawlowski J."/>
            <person name="Sierra R."/>
            <person name="Euteneuer U."/>
            <person name="Pillet L."/>
            <person name="Moustafa A."/>
            <person name="Platzer M."/>
            <person name="Groth M."/>
            <person name="Szafranski K."/>
            <person name="Schliwa M."/>
        </authorList>
    </citation>
    <scope>NUCLEOTIDE SEQUENCE [LARGE SCALE GENOMIC DNA]</scope>
</reference>
<dbReference type="OrthoDB" id="10052615at2759"/>
<protein>
    <recommendedName>
        <fullName evidence="3">Kelch motif family protein</fullName>
    </recommendedName>
</protein>
<evidence type="ECO:0000313" key="2">
    <source>
        <dbReference type="Proteomes" id="UP000023152"/>
    </source>
</evidence>
<dbReference type="SUPFAM" id="SSF117281">
    <property type="entry name" value="Kelch motif"/>
    <property type="match status" value="1"/>
</dbReference>
<proteinExistence type="predicted"/>
<feature type="non-terminal residue" evidence="1">
    <location>
        <position position="1"/>
    </location>
</feature>
<evidence type="ECO:0008006" key="3">
    <source>
        <dbReference type="Google" id="ProtNLM"/>
    </source>
</evidence>
<evidence type="ECO:0000313" key="1">
    <source>
        <dbReference type="EMBL" id="ETO00257.1"/>
    </source>
</evidence>
<dbReference type="Proteomes" id="UP000023152">
    <property type="component" value="Unassembled WGS sequence"/>
</dbReference>
<dbReference type="AlphaFoldDB" id="X6LGK5"/>